<proteinExistence type="predicted"/>
<feature type="transmembrane region" description="Helical" evidence="1">
    <location>
        <begin position="285"/>
        <end position="303"/>
    </location>
</feature>
<organism evidence="3 4">
    <name type="scientific">Clostridium grantii DSM 8605</name>
    <dbReference type="NCBI Taxonomy" id="1121316"/>
    <lineage>
        <taxon>Bacteria</taxon>
        <taxon>Bacillati</taxon>
        <taxon>Bacillota</taxon>
        <taxon>Clostridia</taxon>
        <taxon>Eubacteriales</taxon>
        <taxon>Clostridiaceae</taxon>
        <taxon>Clostridium</taxon>
    </lineage>
</organism>
<keyword evidence="4" id="KW-1185">Reference proteome</keyword>
<dbReference type="OrthoDB" id="3188137at2"/>
<evidence type="ECO:0000313" key="4">
    <source>
        <dbReference type="Proteomes" id="UP000184447"/>
    </source>
</evidence>
<dbReference type="STRING" id="1121316.SAMN02745207_02015"/>
<dbReference type="Proteomes" id="UP000184447">
    <property type="component" value="Unassembled WGS sequence"/>
</dbReference>
<evidence type="ECO:0000313" key="3">
    <source>
        <dbReference type="EMBL" id="SHH68349.1"/>
    </source>
</evidence>
<accession>A0A1M5UZF6</accession>
<keyword evidence="1" id="KW-1133">Transmembrane helix</keyword>
<feature type="domain" description="Polysaccharide pyruvyl transferase" evidence="2">
    <location>
        <begin position="13"/>
        <end position="304"/>
    </location>
</feature>
<dbReference type="EMBL" id="FQXM01000009">
    <property type="protein sequence ID" value="SHH68349.1"/>
    <property type="molecule type" value="Genomic_DNA"/>
</dbReference>
<keyword evidence="1" id="KW-0812">Transmembrane</keyword>
<protein>
    <submittedName>
        <fullName evidence="3">Colanic acid/amylovoran biosynthesis protein</fullName>
    </submittedName>
</protein>
<dbReference type="PANTHER" id="PTHR36836">
    <property type="entry name" value="COLANIC ACID BIOSYNTHESIS PROTEIN WCAK"/>
    <property type="match status" value="1"/>
</dbReference>
<gene>
    <name evidence="3" type="ORF">SAMN02745207_02015</name>
</gene>
<evidence type="ECO:0000259" key="2">
    <source>
        <dbReference type="Pfam" id="PF04230"/>
    </source>
</evidence>
<keyword evidence="1" id="KW-0472">Membrane</keyword>
<name>A0A1M5UZF6_9CLOT</name>
<dbReference type="AlphaFoldDB" id="A0A1M5UZF6"/>
<evidence type="ECO:0000256" key="1">
    <source>
        <dbReference type="SAM" id="Phobius"/>
    </source>
</evidence>
<dbReference type="Pfam" id="PF04230">
    <property type="entry name" value="PS_pyruv_trans"/>
    <property type="match status" value="1"/>
</dbReference>
<dbReference type="RefSeq" id="WP_073338305.1">
    <property type="nucleotide sequence ID" value="NZ_FQXM01000009.1"/>
</dbReference>
<dbReference type="PANTHER" id="PTHR36836:SF1">
    <property type="entry name" value="COLANIC ACID BIOSYNTHESIS PROTEIN WCAK"/>
    <property type="match status" value="1"/>
</dbReference>
<reference evidence="3 4" key="1">
    <citation type="submission" date="2016-11" db="EMBL/GenBank/DDBJ databases">
        <authorList>
            <person name="Jaros S."/>
            <person name="Januszkiewicz K."/>
            <person name="Wedrychowicz H."/>
        </authorList>
    </citation>
    <scope>NUCLEOTIDE SEQUENCE [LARGE SCALE GENOMIC DNA]</scope>
    <source>
        <strain evidence="3 4">DSM 8605</strain>
    </source>
</reference>
<sequence length="365" mass="42967">MKKIFIDVYLAFNLGDDLFLDIIAKKYPNCSFTVNYVGGDYDKFISQYNNVNRRNYNLINKIMRRLKIKDALTEYNRIAEEHDALIFLGGSIFREEEYHQSLYKDRMNMVKEFKNREKPIFVLGANFGPFETQGFINDYRRFFELCKDVCFRDTDSYELFNDMLNVRYEPDIVFQMDIEKYKNKKNKKRIGFSIIDVRHKQGLAMYHEEYINSSVKSLELLTASGYDCYLMSFCQREGDLDVINAIKSNLTLESLKKISIYEYKGNLTEVIELISTFQLFIAARFHANIIGLLLGTSILPIIYSKKTINMLRDINFNNILINMNELHLLYDNKVLKRALDNNLLLGDLSKKAEKQFNKLNTFLIN</sequence>
<dbReference type="InterPro" id="IPR007345">
    <property type="entry name" value="Polysacch_pyruvyl_Trfase"/>
</dbReference>